<dbReference type="RefSeq" id="WP_002461961.1">
    <property type="nucleotide sequence ID" value="NZ_AEUN01000031.1"/>
</dbReference>
<dbReference type="EMBL" id="AEUN01000031">
    <property type="protein sequence ID" value="EHJ08925.1"/>
    <property type="molecule type" value="Genomic_DNA"/>
</dbReference>
<comment type="caution">
    <text evidence="2">The sequence shown here is derived from an EMBL/GenBank/DDBJ whole genome shotgun (WGS) entry which is preliminary data.</text>
</comment>
<proteinExistence type="predicted"/>
<keyword evidence="1" id="KW-0812">Transmembrane</keyword>
<keyword evidence="1" id="KW-1133">Transmembrane helix</keyword>
<dbReference type="AlphaFoldDB" id="G5JFX7"/>
<protein>
    <submittedName>
        <fullName evidence="2">Uncharacterized protein</fullName>
    </submittedName>
</protein>
<evidence type="ECO:0000313" key="3">
    <source>
        <dbReference type="Proteomes" id="UP000005413"/>
    </source>
</evidence>
<dbReference type="Proteomes" id="UP000005413">
    <property type="component" value="Unassembled WGS sequence"/>
</dbReference>
<organism evidence="2 3">
    <name type="scientific">Staphylococcus simiae CCM 7213 = CCUG 51256</name>
    <dbReference type="NCBI Taxonomy" id="911238"/>
    <lineage>
        <taxon>Bacteria</taxon>
        <taxon>Bacillati</taxon>
        <taxon>Bacillota</taxon>
        <taxon>Bacilli</taxon>
        <taxon>Bacillales</taxon>
        <taxon>Staphylococcaceae</taxon>
        <taxon>Staphylococcus</taxon>
    </lineage>
</organism>
<gene>
    <name evidence="2" type="ORF">SS7213T_01706</name>
</gene>
<evidence type="ECO:0000256" key="1">
    <source>
        <dbReference type="SAM" id="Phobius"/>
    </source>
</evidence>
<sequence length="53" mass="5874">MNKQKKYYVHPILTIIGFTTLCTFILGFPLGTILGSGLGYTIGVLNKENNEIK</sequence>
<evidence type="ECO:0000313" key="2">
    <source>
        <dbReference type="EMBL" id="EHJ08925.1"/>
    </source>
</evidence>
<dbReference type="PATRIC" id="fig|911238.3.peg.318"/>
<reference evidence="2 3" key="1">
    <citation type="journal article" date="2012" name="BMC Genomics">
        <title>Comparative genomic analysis of the genus Staphylococcus including Staphylococcus aureus and its newly described sister species Staphylococcus simiae.</title>
        <authorList>
            <person name="Suzuki H."/>
            <person name="Lefebure T."/>
            <person name="Pavinski Bitar P."/>
            <person name="Stanhope M.J."/>
        </authorList>
    </citation>
    <scope>NUCLEOTIDE SEQUENCE [LARGE SCALE GENOMIC DNA]</scope>
    <source>
        <strain evidence="2 3">CCM 7213</strain>
    </source>
</reference>
<keyword evidence="1" id="KW-0472">Membrane</keyword>
<name>G5JFX7_9STAP</name>
<keyword evidence="3" id="KW-1185">Reference proteome</keyword>
<accession>G5JFX7</accession>
<feature type="transmembrane region" description="Helical" evidence="1">
    <location>
        <begin position="12"/>
        <end position="34"/>
    </location>
</feature>